<dbReference type="InterPro" id="IPR015943">
    <property type="entry name" value="WD40/YVTN_repeat-like_dom_sf"/>
</dbReference>
<reference evidence="1" key="1">
    <citation type="journal article" date="2014" name="Front. Microbiol.">
        <title>High frequency of phylogenetically diverse reductive dehalogenase-homologous genes in deep subseafloor sedimentary metagenomes.</title>
        <authorList>
            <person name="Kawai M."/>
            <person name="Futagami T."/>
            <person name="Toyoda A."/>
            <person name="Takaki Y."/>
            <person name="Nishi S."/>
            <person name="Hori S."/>
            <person name="Arai W."/>
            <person name="Tsubouchi T."/>
            <person name="Morono Y."/>
            <person name="Uchiyama I."/>
            <person name="Ito T."/>
            <person name="Fujiyama A."/>
            <person name="Inagaki F."/>
            <person name="Takami H."/>
        </authorList>
    </citation>
    <scope>NUCLEOTIDE SEQUENCE</scope>
    <source>
        <strain evidence="1">Expedition CK06-06</strain>
    </source>
</reference>
<sequence>GLDRTGNYGGYMYTTTGCVDHTYQVHPDGSVTMFTSWPTWIDGGGPHNIAFDNRGNYSGLFFVASAYTAGQPHVSGLFTLDPGGNATRFTEDIVRAHAVDFDPAEGFGGDMFVIGKSSFDQPVLLWRVSPDGRATEFATLSGLAPRGLTFGPDGAMYVGEYISQSREVIISRIMSYTPREVAIDIEPTSCPNPLNVRSRGVLPVAILGSEDFGVTTIDVASIRLAEVAPIRSSYEDVVTPVSDGNECECTTEGPDGYLDLTLK</sequence>
<dbReference type="SUPFAM" id="SSF63829">
    <property type="entry name" value="Calcium-dependent phosphotriesterase"/>
    <property type="match status" value="1"/>
</dbReference>
<comment type="caution">
    <text evidence="1">The sequence shown here is derived from an EMBL/GenBank/DDBJ whole genome shotgun (WGS) entry which is preliminary data.</text>
</comment>
<feature type="non-terminal residue" evidence="1">
    <location>
        <position position="263"/>
    </location>
</feature>
<gene>
    <name evidence="1" type="ORF">S06H3_42940</name>
</gene>
<name>X1PUB3_9ZZZZ</name>
<evidence type="ECO:0008006" key="2">
    <source>
        <dbReference type="Google" id="ProtNLM"/>
    </source>
</evidence>
<dbReference type="EMBL" id="BARV01026592">
    <property type="protein sequence ID" value="GAI42690.1"/>
    <property type="molecule type" value="Genomic_DNA"/>
</dbReference>
<evidence type="ECO:0000313" key="1">
    <source>
        <dbReference type="EMBL" id="GAI42690.1"/>
    </source>
</evidence>
<accession>X1PUB3</accession>
<proteinExistence type="predicted"/>
<protein>
    <recommendedName>
        <fullName evidence="2">SMP-30/Gluconolactonase/LRE-like region domain-containing protein</fullName>
    </recommendedName>
</protein>
<organism evidence="1">
    <name type="scientific">marine sediment metagenome</name>
    <dbReference type="NCBI Taxonomy" id="412755"/>
    <lineage>
        <taxon>unclassified sequences</taxon>
        <taxon>metagenomes</taxon>
        <taxon>ecological metagenomes</taxon>
    </lineage>
</organism>
<feature type="non-terminal residue" evidence="1">
    <location>
        <position position="1"/>
    </location>
</feature>
<dbReference type="AlphaFoldDB" id="X1PUB3"/>
<dbReference type="Gene3D" id="2.130.10.10">
    <property type="entry name" value="YVTN repeat-like/Quinoprotein amine dehydrogenase"/>
    <property type="match status" value="1"/>
</dbReference>